<keyword evidence="2" id="KW-0808">Transferase</keyword>
<dbReference type="InterPro" id="IPR045097">
    <property type="entry name" value="Thymidate_synth/dCMP_Mease"/>
</dbReference>
<reference evidence="5" key="1">
    <citation type="submission" date="2020-06" db="EMBL/GenBank/DDBJ databases">
        <authorList>
            <person name="Li T."/>
            <person name="Hu X."/>
            <person name="Zhang T."/>
            <person name="Song X."/>
            <person name="Zhang H."/>
            <person name="Dai N."/>
            <person name="Sheng W."/>
            <person name="Hou X."/>
            <person name="Wei L."/>
        </authorList>
    </citation>
    <scope>NUCLEOTIDE SEQUENCE</scope>
    <source>
        <strain evidence="5">3651</strain>
        <tissue evidence="5">Leaf</tissue>
    </source>
</reference>
<comment type="caution">
    <text evidence="5">The sequence shown here is derived from an EMBL/GenBank/DDBJ whole genome shotgun (WGS) entry which is preliminary data.</text>
</comment>
<evidence type="ECO:0000259" key="4">
    <source>
        <dbReference type="Pfam" id="PF00303"/>
    </source>
</evidence>
<dbReference type="GO" id="GO:0032259">
    <property type="term" value="P:methylation"/>
    <property type="evidence" value="ECO:0007669"/>
    <property type="project" value="UniProtKB-KW"/>
</dbReference>
<name>A0AAE1XRL7_9LAMI</name>
<dbReference type="GO" id="GO:0006231">
    <property type="term" value="P:dTMP biosynthetic process"/>
    <property type="evidence" value="ECO:0007669"/>
    <property type="project" value="TreeGrafter"/>
</dbReference>
<dbReference type="Pfam" id="PF00303">
    <property type="entry name" value="Thymidylat_synt"/>
    <property type="match status" value="1"/>
</dbReference>
<evidence type="ECO:0000256" key="2">
    <source>
        <dbReference type="ARBA" id="ARBA00022679"/>
    </source>
</evidence>
<gene>
    <name evidence="5" type="ORF">Salat_2495100</name>
</gene>
<evidence type="ECO:0000313" key="5">
    <source>
        <dbReference type="EMBL" id="KAK4416696.1"/>
    </source>
</evidence>
<keyword evidence="1" id="KW-0489">Methyltransferase</keyword>
<dbReference type="SUPFAM" id="SSF53597">
    <property type="entry name" value="Dihydrofolate reductase-like"/>
    <property type="match status" value="1"/>
</dbReference>
<dbReference type="InterPro" id="IPR023451">
    <property type="entry name" value="Thymidate_synth/dCMP_Mease_dom"/>
</dbReference>
<dbReference type="SUPFAM" id="SSF55831">
    <property type="entry name" value="Thymidylate synthase/dCMP hydroxymethylase"/>
    <property type="match status" value="1"/>
</dbReference>
<dbReference type="GO" id="GO:0004799">
    <property type="term" value="F:thymidylate synthase activity"/>
    <property type="evidence" value="ECO:0007669"/>
    <property type="project" value="TreeGrafter"/>
</dbReference>
<keyword evidence="6" id="KW-1185">Reference proteome</keyword>
<proteinExistence type="predicted"/>
<protein>
    <submittedName>
        <fullName evidence="5">Bifunctional dihydrofolate reductase-thymidylate synthase</fullName>
    </submittedName>
</protein>
<dbReference type="EMBL" id="JACGWO010000010">
    <property type="protein sequence ID" value="KAK4416696.1"/>
    <property type="molecule type" value="Genomic_DNA"/>
</dbReference>
<feature type="domain" description="Thymidylate synthase/dCMP hydroxymethylase" evidence="4">
    <location>
        <begin position="153"/>
        <end position="188"/>
    </location>
</feature>
<dbReference type="Proteomes" id="UP001293254">
    <property type="component" value="Unassembled WGS sequence"/>
</dbReference>
<evidence type="ECO:0000256" key="1">
    <source>
        <dbReference type="ARBA" id="ARBA00022603"/>
    </source>
</evidence>
<dbReference type="GO" id="GO:0005739">
    <property type="term" value="C:mitochondrion"/>
    <property type="evidence" value="ECO:0007669"/>
    <property type="project" value="TreeGrafter"/>
</dbReference>
<dbReference type="InterPro" id="IPR036926">
    <property type="entry name" value="Thymidate_synth/dCMP_Mease_sf"/>
</dbReference>
<evidence type="ECO:0000313" key="6">
    <source>
        <dbReference type="Proteomes" id="UP001293254"/>
    </source>
</evidence>
<dbReference type="PANTHER" id="PTHR11548">
    <property type="entry name" value="THYMIDYLATE SYNTHASE 1"/>
    <property type="match status" value="1"/>
</dbReference>
<dbReference type="AlphaFoldDB" id="A0AAE1XRL7"/>
<evidence type="ECO:0000259" key="3">
    <source>
        <dbReference type="Pfam" id="PF00186"/>
    </source>
</evidence>
<dbReference type="Gene3D" id="3.40.430.10">
    <property type="entry name" value="Dihydrofolate Reductase, subunit A"/>
    <property type="match status" value="1"/>
</dbReference>
<reference evidence="5" key="2">
    <citation type="journal article" date="2024" name="Plant">
        <title>Genomic evolution and insights into agronomic trait innovations of Sesamum species.</title>
        <authorList>
            <person name="Miao H."/>
            <person name="Wang L."/>
            <person name="Qu L."/>
            <person name="Liu H."/>
            <person name="Sun Y."/>
            <person name="Le M."/>
            <person name="Wang Q."/>
            <person name="Wei S."/>
            <person name="Zheng Y."/>
            <person name="Lin W."/>
            <person name="Duan Y."/>
            <person name="Cao H."/>
            <person name="Xiong S."/>
            <person name="Wang X."/>
            <person name="Wei L."/>
            <person name="Li C."/>
            <person name="Ma Q."/>
            <person name="Ju M."/>
            <person name="Zhao R."/>
            <person name="Li G."/>
            <person name="Mu C."/>
            <person name="Tian Q."/>
            <person name="Mei H."/>
            <person name="Zhang T."/>
            <person name="Gao T."/>
            <person name="Zhang H."/>
        </authorList>
    </citation>
    <scope>NUCLEOTIDE SEQUENCE</scope>
    <source>
        <strain evidence="5">3651</strain>
    </source>
</reference>
<feature type="domain" description="DHFR" evidence="3">
    <location>
        <begin position="51"/>
        <end position="132"/>
    </location>
</feature>
<dbReference type="Pfam" id="PF00186">
    <property type="entry name" value="DHFR_1"/>
    <property type="match status" value="1"/>
</dbReference>
<organism evidence="5 6">
    <name type="scientific">Sesamum alatum</name>
    <dbReference type="NCBI Taxonomy" id="300844"/>
    <lineage>
        <taxon>Eukaryota</taxon>
        <taxon>Viridiplantae</taxon>
        <taxon>Streptophyta</taxon>
        <taxon>Embryophyta</taxon>
        <taxon>Tracheophyta</taxon>
        <taxon>Spermatophyta</taxon>
        <taxon>Magnoliopsida</taxon>
        <taxon>eudicotyledons</taxon>
        <taxon>Gunneridae</taxon>
        <taxon>Pentapetalae</taxon>
        <taxon>asterids</taxon>
        <taxon>lamiids</taxon>
        <taxon>Lamiales</taxon>
        <taxon>Pedaliaceae</taxon>
        <taxon>Sesamum</taxon>
    </lineage>
</organism>
<dbReference type="GO" id="GO:0004146">
    <property type="term" value="F:dihydrofolate reductase activity"/>
    <property type="evidence" value="ECO:0007669"/>
    <property type="project" value="InterPro"/>
</dbReference>
<dbReference type="PANTHER" id="PTHR11548:SF2">
    <property type="entry name" value="THYMIDYLATE SYNTHASE"/>
    <property type="match status" value="1"/>
</dbReference>
<sequence length="288" mass="32083">MGIGKMVSTGDCLVTLSFSKRSLQLRQIPIRRMFHCDDGEENLGKHSPQFRPLPSCLNVVLTRSGNFDVAAAENVISCVLFCLAYLLHGVEREIIDGYGCREALNAVECDAIHITEIKTSVDCDTFIPPIDMFKLSDFTYLPKIIIEKHEEFQYLSLVQDIISNGNSKDDRTGTGTLSKFGCQMRFKTCVNLSHFLRLSIGLTDREEGDLGPIYGFSGDTLVPGFVTTMVDLSGLVQSKHIQEKGNESKLQKEEEGIRAKTPSDVIRGNTIMQKTHFSLIPDGIVQRE</sequence>
<dbReference type="InterPro" id="IPR024072">
    <property type="entry name" value="DHFR-like_dom_sf"/>
</dbReference>
<dbReference type="GO" id="GO:0005829">
    <property type="term" value="C:cytosol"/>
    <property type="evidence" value="ECO:0007669"/>
    <property type="project" value="TreeGrafter"/>
</dbReference>
<dbReference type="GO" id="GO:0046654">
    <property type="term" value="P:tetrahydrofolate biosynthetic process"/>
    <property type="evidence" value="ECO:0007669"/>
    <property type="project" value="InterPro"/>
</dbReference>
<dbReference type="InterPro" id="IPR001796">
    <property type="entry name" value="DHFR_dom"/>
</dbReference>
<accession>A0AAE1XRL7</accession>
<dbReference type="Gene3D" id="3.30.572.10">
    <property type="entry name" value="Thymidylate synthase/dCMP hydroxymethylase domain"/>
    <property type="match status" value="1"/>
</dbReference>